<dbReference type="RefSeq" id="WP_021726181.1">
    <property type="nucleotide sequence ID" value="NZ_AWEZ01000045.1"/>
</dbReference>
<keyword evidence="1" id="KW-0472">Membrane</keyword>
<dbReference type="EMBL" id="AWEZ01000045">
    <property type="protein sequence ID" value="ERL08312.1"/>
    <property type="molecule type" value="Genomic_DNA"/>
</dbReference>
<proteinExistence type="predicted"/>
<evidence type="ECO:0000313" key="3">
    <source>
        <dbReference type="Proteomes" id="UP000016638"/>
    </source>
</evidence>
<keyword evidence="1" id="KW-0812">Transmembrane</keyword>
<feature type="transmembrane region" description="Helical" evidence="1">
    <location>
        <begin position="210"/>
        <end position="227"/>
    </location>
</feature>
<name>U2UYY4_9ACTN</name>
<comment type="caution">
    <text evidence="2">The sequence shown here is derived from an EMBL/GenBank/DDBJ whole genome shotgun (WGS) entry which is preliminary data.</text>
</comment>
<feature type="transmembrane region" description="Helical" evidence="1">
    <location>
        <begin position="239"/>
        <end position="265"/>
    </location>
</feature>
<keyword evidence="1" id="KW-1133">Transmembrane helix</keyword>
<evidence type="ECO:0000313" key="2">
    <source>
        <dbReference type="EMBL" id="ERL08312.1"/>
    </source>
</evidence>
<dbReference type="eggNOG" id="COG3597">
    <property type="taxonomic scope" value="Bacteria"/>
</dbReference>
<dbReference type="PATRIC" id="fig|1125712.3.peg.1356"/>
<protein>
    <submittedName>
        <fullName evidence="2">Uncharacterized protein</fullName>
    </submittedName>
</protein>
<sequence length="280" mass="29185">MTKRRRKSVAPGLVVDALGTGRRVFARAGEDVTISVLVDPRTPAWLAAAVRDVLVPERTGAHVGVRPLGTAPLMPAGDACIVLSAGALPQVGQTTTPLCVLLPASRRATPVASPQVTPIPCADARQVAPSLAAWLLAAMAHRELALAASFPFCRPEATRRFIARCARENAAVGALPLIPGADMPVMTANQLRMAFEVLAAHGLESDVRDALVLVGVIGAGLVYRQVARRLPQPTGPLGWALRGVVGYTGSIVTGMALGCIVGHVVDGRHHATRGCARRAV</sequence>
<keyword evidence="3" id="KW-1185">Reference proteome</keyword>
<dbReference type="AlphaFoldDB" id="U2UYY4"/>
<organism evidence="2 3">
    <name type="scientific">Olsenella profusa F0195</name>
    <dbReference type="NCBI Taxonomy" id="1125712"/>
    <lineage>
        <taxon>Bacteria</taxon>
        <taxon>Bacillati</taxon>
        <taxon>Actinomycetota</taxon>
        <taxon>Coriobacteriia</taxon>
        <taxon>Coriobacteriales</taxon>
        <taxon>Atopobiaceae</taxon>
        <taxon>Olsenella</taxon>
    </lineage>
</organism>
<accession>U2UYY4</accession>
<dbReference type="Proteomes" id="UP000016638">
    <property type="component" value="Unassembled WGS sequence"/>
</dbReference>
<gene>
    <name evidence="2" type="ORF">HMPREF1316_0232</name>
</gene>
<reference evidence="2 3" key="1">
    <citation type="submission" date="2013-08" db="EMBL/GenBank/DDBJ databases">
        <authorList>
            <person name="Durkin A.S."/>
            <person name="Haft D.R."/>
            <person name="McCorrison J."/>
            <person name="Torralba M."/>
            <person name="Gillis M."/>
            <person name="Haft D.H."/>
            <person name="Methe B."/>
            <person name="Sutton G."/>
            <person name="Nelson K.E."/>
        </authorList>
    </citation>
    <scope>NUCLEOTIDE SEQUENCE [LARGE SCALE GENOMIC DNA]</scope>
    <source>
        <strain evidence="2 3">F0195</strain>
    </source>
</reference>
<dbReference type="OrthoDB" id="5243947at2"/>
<dbReference type="STRING" id="1125712.HMPREF1316_0232"/>
<evidence type="ECO:0000256" key="1">
    <source>
        <dbReference type="SAM" id="Phobius"/>
    </source>
</evidence>